<organism evidence="2 3">
    <name type="scientific">Corchorus capsularis</name>
    <name type="common">Jute</name>
    <dbReference type="NCBI Taxonomy" id="210143"/>
    <lineage>
        <taxon>Eukaryota</taxon>
        <taxon>Viridiplantae</taxon>
        <taxon>Streptophyta</taxon>
        <taxon>Embryophyta</taxon>
        <taxon>Tracheophyta</taxon>
        <taxon>Spermatophyta</taxon>
        <taxon>Magnoliopsida</taxon>
        <taxon>eudicotyledons</taxon>
        <taxon>Gunneridae</taxon>
        <taxon>Pentapetalae</taxon>
        <taxon>rosids</taxon>
        <taxon>malvids</taxon>
        <taxon>Malvales</taxon>
        <taxon>Malvaceae</taxon>
        <taxon>Grewioideae</taxon>
        <taxon>Apeibeae</taxon>
        <taxon>Corchorus</taxon>
    </lineage>
</organism>
<evidence type="ECO:0000313" key="3">
    <source>
        <dbReference type="Proteomes" id="UP000188268"/>
    </source>
</evidence>
<evidence type="ECO:0000313" key="2">
    <source>
        <dbReference type="EMBL" id="OMP11365.1"/>
    </source>
</evidence>
<comment type="caution">
    <text evidence="2">The sequence shown here is derived from an EMBL/GenBank/DDBJ whole genome shotgun (WGS) entry which is preliminary data.</text>
</comment>
<dbReference type="AlphaFoldDB" id="A0A1R3KW92"/>
<accession>A0A1R3KW92</accession>
<reference evidence="2 3" key="1">
    <citation type="submission" date="2013-09" db="EMBL/GenBank/DDBJ databases">
        <title>Corchorus capsularis genome sequencing.</title>
        <authorList>
            <person name="Alam M."/>
            <person name="Haque M.S."/>
            <person name="Islam M.S."/>
            <person name="Emdad E.M."/>
            <person name="Islam M.M."/>
            <person name="Ahmed B."/>
            <person name="Halim A."/>
            <person name="Hossen Q.M.M."/>
            <person name="Hossain M.Z."/>
            <person name="Ahmed R."/>
            <person name="Khan M.M."/>
            <person name="Islam R."/>
            <person name="Rashid M.M."/>
            <person name="Khan S.A."/>
            <person name="Rahman M.S."/>
            <person name="Alam M."/>
        </authorList>
    </citation>
    <scope>NUCLEOTIDE SEQUENCE [LARGE SCALE GENOMIC DNA]</scope>
    <source>
        <strain evidence="3">cv. CVL-1</strain>
        <tissue evidence="2">Whole seedling</tissue>
    </source>
</reference>
<dbReference type="Proteomes" id="UP000188268">
    <property type="component" value="Unassembled WGS sequence"/>
</dbReference>
<dbReference type="Gramene" id="OMP11365">
    <property type="protein sequence ID" value="OMP11365"/>
    <property type="gene ID" value="CCACVL1_00561"/>
</dbReference>
<protein>
    <submittedName>
        <fullName evidence="2">Uncharacterized protein</fullName>
    </submittedName>
</protein>
<feature type="region of interest" description="Disordered" evidence="1">
    <location>
        <begin position="1"/>
        <end position="42"/>
    </location>
</feature>
<sequence length="42" mass="4438">MANKRKSNDITQNKQKGSQLSSQLSGGPGGGRPGRLGRLLFP</sequence>
<name>A0A1R3KW92_COCAP</name>
<gene>
    <name evidence="2" type="ORF">CCACVL1_00561</name>
</gene>
<proteinExistence type="predicted"/>
<keyword evidence="3" id="KW-1185">Reference proteome</keyword>
<dbReference type="EMBL" id="AWWV01001351">
    <property type="protein sequence ID" value="OMP11365.1"/>
    <property type="molecule type" value="Genomic_DNA"/>
</dbReference>
<evidence type="ECO:0000256" key="1">
    <source>
        <dbReference type="SAM" id="MobiDB-lite"/>
    </source>
</evidence>